<organism evidence="2 3">
    <name type="scientific">Cohnella rhizosphaerae</name>
    <dbReference type="NCBI Taxonomy" id="1457232"/>
    <lineage>
        <taxon>Bacteria</taxon>
        <taxon>Bacillati</taxon>
        <taxon>Bacillota</taxon>
        <taxon>Bacilli</taxon>
        <taxon>Bacillales</taxon>
        <taxon>Paenibacillaceae</taxon>
        <taxon>Cohnella</taxon>
    </lineage>
</organism>
<dbReference type="RefSeq" id="WP_277532038.1">
    <property type="nucleotide sequence ID" value="NZ_JAPDIA010000003.1"/>
</dbReference>
<dbReference type="InterPro" id="IPR050168">
    <property type="entry name" value="AAA_ATPase_domain"/>
</dbReference>
<dbReference type="GO" id="GO:0005524">
    <property type="term" value="F:ATP binding"/>
    <property type="evidence" value="ECO:0007669"/>
    <property type="project" value="UniProtKB-KW"/>
</dbReference>
<dbReference type="Pfam" id="PF00004">
    <property type="entry name" value="AAA"/>
    <property type="match status" value="1"/>
</dbReference>
<dbReference type="InterPro" id="IPR027417">
    <property type="entry name" value="P-loop_NTPase"/>
</dbReference>
<evidence type="ECO:0000259" key="1">
    <source>
        <dbReference type="Pfam" id="PF00004"/>
    </source>
</evidence>
<dbReference type="PANTHER" id="PTHR23077:SF198">
    <property type="entry name" value="ATP-DEPENDENT ZINC METALLOPROTEASE FTSH"/>
    <property type="match status" value="1"/>
</dbReference>
<dbReference type="Proteomes" id="UP001153404">
    <property type="component" value="Unassembled WGS sequence"/>
</dbReference>
<keyword evidence="2" id="KW-0067">ATP-binding</keyword>
<feature type="domain" description="ATPase AAA-type core" evidence="1">
    <location>
        <begin position="58"/>
        <end position="118"/>
    </location>
</feature>
<proteinExistence type="predicted"/>
<name>A0A9X4KYQ7_9BACL</name>
<comment type="caution">
    <text evidence="2">The sequence shown here is derived from an EMBL/GenBank/DDBJ whole genome shotgun (WGS) entry which is preliminary data.</text>
</comment>
<evidence type="ECO:0000313" key="3">
    <source>
        <dbReference type="Proteomes" id="UP001153404"/>
    </source>
</evidence>
<protein>
    <submittedName>
        <fullName evidence="2">ATP-binding protein</fullName>
    </submittedName>
</protein>
<dbReference type="AlphaFoldDB" id="A0A9X4KYQ7"/>
<gene>
    <name evidence="2" type="ORF">OMP40_13770</name>
</gene>
<dbReference type="EMBL" id="JAPDIA010000003">
    <property type="protein sequence ID" value="MDG0810292.1"/>
    <property type="molecule type" value="Genomic_DNA"/>
</dbReference>
<reference evidence="2" key="1">
    <citation type="submission" date="2022-10" db="EMBL/GenBank/DDBJ databases">
        <title>Comparative genomic analysis of Cohnella hashimotonis sp. nov., isolated from the International Space Station.</title>
        <authorList>
            <person name="Simpson A."/>
            <person name="Venkateswaran K."/>
        </authorList>
    </citation>
    <scope>NUCLEOTIDE SEQUENCE</scope>
    <source>
        <strain evidence="2">DSM 28161</strain>
    </source>
</reference>
<keyword evidence="2" id="KW-0547">Nucleotide-binding</keyword>
<dbReference type="CDD" id="cd19481">
    <property type="entry name" value="RecA-like_protease"/>
    <property type="match status" value="1"/>
</dbReference>
<accession>A0A9X4KYQ7</accession>
<keyword evidence="3" id="KW-1185">Reference proteome</keyword>
<dbReference type="InterPro" id="IPR003959">
    <property type="entry name" value="ATPase_AAA_core"/>
</dbReference>
<sequence>MPKDKDSALELLEVLQPKVKLTDVALPEKTKEALLQIIEEQKQATDLLSNGVSPTNRILFCGPPGCGKTLTANAIAGEINIPIAYVRLDGLVSSYLGQTGTNIRKIFEFVKKQASYVIPR</sequence>
<evidence type="ECO:0000313" key="2">
    <source>
        <dbReference type="EMBL" id="MDG0810292.1"/>
    </source>
</evidence>
<dbReference type="Gene3D" id="3.40.50.300">
    <property type="entry name" value="P-loop containing nucleotide triphosphate hydrolases"/>
    <property type="match status" value="1"/>
</dbReference>
<dbReference type="PANTHER" id="PTHR23077">
    <property type="entry name" value="AAA-FAMILY ATPASE"/>
    <property type="match status" value="1"/>
</dbReference>
<dbReference type="GO" id="GO:0016887">
    <property type="term" value="F:ATP hydrolysis activity"/>
    <property type="evidence" value="ECO:0007669"/>
    <property type="project" value="InterPro"/>
</dbReference>
<dbReference type="SUPFAM" id="SSF52540">
    <property type="entry name" value="P-loop containing nucleoside triphosphate hydrolases"/>
    <property type="match status" value="1"/>
</dbReference>